<dbReference type="GeneID" id="9181782"/>
<keyword evidence="12" id="KW-1185">Reference proteome</keyword>
<feature type="compositionally biased region" description="Pro residues" evidence="9">
    <location>
        <begin position="209"/>
        <end position="229"/>
    </location>
</feature>
<evidence type="ECO:0000313" key="12">
    <source>
        <dbReference type="Proteomes" id="UP000006911"/>
    </source>
</evidence>
<keyword evidence="8" id="KW-0506">mRNA capping</keyword>
<dbReference type="GO" id="GO:0140818">
    <property type="term" value="F:mRNA 5'-triphosphate monophosphatase activity"/>
    <property type="evidence" value="ECO:0007669"/>
    <property type="project" value="UniProtKB-EC"/>
</dbReference>
<evidence type="ECO:0000256" key="7">
    <source>
        <dbReference type="ARBA" id="ARBA00047740"/>
    </source>
</evidence>
<keyword evidence="5 8" id="KW-0378">Hydrolase</keyword>
<keyword evidence="4 8" id="KW-0507">mRNA processing</keyword>
<dbReference type="InterPro" id="IPR037009">
    <property type="entry name" value="mRNA_triPase_Cet1_sf"/>
</dbReference>
<protein>
    <recommendedName>
        <fullName evidence="8">mRNA-capping enzyme subunit beta</fullName>
        <ecNumber evidence="8">3.6.1.74</ecNumber>
    </recommendedName>
    <alternativeName>
        <fullName evidence="8">mRNA 5'-phosphatase</fullName>
    </alternativeName>
    <alternativeName>
        <fullName evidence="8">mRNA 5'-triphosphate monophosphatase</fullName>
    </alternativeName>
</protein>
<dbReference type="PANTHER" id="PTHR28118:SF1">
    <property type="entry name" value="POLYNUCLEOTIDE 5'-TRIPHOSPHATASE CTL1-RELATED"/>
    <property type="match status" value="1"/>
</dbReference>
<dbReference type="EC" id="3.6.1.74" evidence="8"/>
<dbReference type="KEGG" id="tml:GSTUM_00001944001"/>
<dbReference type="HOGENOM" id="CLU_018004_2_1_1"/>
<dbReference type="STRING" id="656061.D5GFZ4"/>
<dbReference type="Gene3D" id="3.20.100.10">
    <property type="entry name" value="mRNA triphosphatase Cet1-like"/>
    <property type="match status" value="1"/>
</dbReference>
<feature type="region of interest" description="Disordered" evidence="9">
    <location>
        <begin position="1"/>
        <end position="233"/>
    </location>
</feature>
<keyword evidence="6 8" id="KW-0539">Nucleus</keyword>
<dbReference type="CDD" id="cd07470">
    <property type="entry name" value="CYTH-like_mRNA_RTPase"/>
    <property type="match status" value="1"/>
</dbReference>
<evidence type="ECO:0000259" key="10">
    <source>
        <dbReference type="Pfam" id="PF02940"/>
    </source>
</evidence>
<evidence type="ECO:0000256" key="3">
    <source>
        <dbReference type="ARBA" id="ARBA00006345"/>
    </source>
</evidence>
<comment type="cofactor">
    <cofactor evidence="1 8">
        <name>Mg(2+)</name>
        <dbReference type="ChEBI" id="CHEBI:18420"/>
    </cofactor>
</comment>
<comment type="subunit">
    <text evidence="8">Heterodimer. The mRNA-capping enzyme is composed of two separate chains alpha and beta, respectively a mRNA guanylyltransferase and an mRNA 5'-triphosphate monophosphatase.</text>
</comment>
<feature type="compositionally biased region" description="Gly residues" evidence="9">
    <location>
        <begin position="1"/>
        <end position="10"/>
    </location>
</feature>
<dbReference type="SUPFAM" id="SSF55154">
    <property type="entry name" value="CYTH-like phosphatases"/>
    <property type="match status" value="1"/>
</dbReference>
<evidence type="ECO:0000256" key="1">
    <source>
        <dbReference type="ARBA" id="ARBA00001946"/>
    </source>
</evidence>
<dbReference type="OMA" id="HHMIMTR"/>
<evidence type="ECO:0000256" key="2">
    <source>
        <dbReference type="ARBA" id="ARBA00004123"/>
    </source>
</evidence>
<evidence type="ECO:0000256" key="4">
    <source>
        <dbReference type="ARBA" id="ARBA00022664"/>
    </source>
</evidence>
<feature type="region of interest" description="Disordered" evidence="9">
    <location>
        <begin position="444"/>
        <end position="463"/>
    </location>
</feature>
<dbReference type="InterPro" id="IPR004206">
    <property type="entry name" value="mRNA_triPase_Cet1"/>
</dbReference>
<accession>D5GFZ4</accession>
<dbReference type="RefSeq" id="XP_002839246.1">
    <property type="nucleotide sequence ID" value="XM_002839200.1"/>
</dbReference>
<dbReference type="eggNOG" id="ENOG502RZAX">
    <property type="taxonomic scope" value="Eukaryota"/>
</dbReference>
<feature type="compositionally biased region" description="Low complexity" evidence="9">
    <location>
        <begin position="51"/>
        <end position="92"/>
    </location>
</feature>
<evidence type="ECO:0000313" key="11">
    <source>
        <dbReference type="EMBL" id="CAZ83437.1"/>
    </source>
</evidence>
<name>D5GFZ4_TUBMM</name>
<dbReference type="EMBL" id="FN430229">
    <property type="protein sequence ID" value="CAZ83437.1"/>
    <property type="molecule type" value="Genomic_DNA"/>
</dbReference>
<sequence>MMDLDGGSGVTPGPVLGPGQKWGSPVMERAKPNGTISVDSRDSQGSHHLAPQQQQPQPTQLPSTSNSNSNLSQQPSSQPSSGASSQRTSTVSPSNKEQPHPPPSTLTPQTKKSTPTPTNISPRHPPPQPSSSPKGAHQLGPPPTPSQNQAIVEGGTSSSPGSSGPPKKRARRDEAPIWARKASRSSSSSPVLANRRQPSSANQHQPPLQQQPPPLPPPPPQQHQKPPPASGFTPRFVPCFGAWEPSICNTEPYEELTREVANFLFNQVVCQNDPALTSSGGDGPVVMIEIEAKIGHLIDKERGERLKLPVVTETVLNVDEPGWKIQFKSSMTEVILLFIYLFSSTPTRGANSRPPAGPQRIPMDYVHTRERDTFFELPPDKFQALPNILRSYMRHKPKVRVTIDQKTGKVINKIIKTRIADLNVYSPKTAFDWRVSANIEMPYPGDIDGLQPSSDRGGGDRNKDRLSYRHLAYQIDLTQVTDNTARKEHELEVEVSGQEIIRHGNLAREKKPNAYEYLVRGFVDNVRVLIRAIEP</sequence>
<reference evidence="11 12" key="1">
    <citation type="journal article" date="2010" name="Nature">
        <title>Perigord black truffle genome uncovers evolutionary origins and mechanisms of symbiosis.</title>
        <authorList>
            <person name="Martin F."/>
            <person name="Kohler A."/>
            <person name="Murat C."/>
            <person name="Balestrini R."/>
            <person name="Coutinho P.M."/>
            <person name="Jaillon O."/>
            <person name="Montanini B."/>
            <person name="Morin E."/>
            <person name="Noel B."/>
            <person name="Percudani R."/>
            <person name="Porcel B."/>
            <person name="Rubini A."/>
            <person name="Amicucci A."/>
            <person name="Amselem J."/>
            <person name="Anthouard V."/>
            <person name="Arcioni S."/>
            <person name="Artiguenave F."/>
            <person name="Aury J.M."/>
            <person name="Ballario P."/>
            <person name="Bolchi A."/>
            <person name="Brenna A."/>
            <person name="Brun A."/>
            <person name="Buee M."/>
            <person name="Cantarel B."/>
            <person name="Chevalier G."/>
            <person name="Couloux A."/>
            <person name="Da Silva C."/>
            <person name="Denoeud F."/>
            <person name="Duplessis S."/>
            <person name="Ghignone S."/>
            <person name="Hilselberger B."/>
            <person name="Iotti M."/>
            <person name="Marcais B."/>
            <person name="Mello A."/>
            <person name="Miranda M."/>
            <person name="Pacioni G."/>
            <person name="Quesneville H."/>
            <person name="Riccioni C."/>
            <person name="Ruotolo R."/>
            <person name="Splivallo R."/>
            <person name="Stocchi V."/>
            <person name="Tisserant E."/>
            <person name="Viscomi A.R."/>
            <person name="Zambonelli A."/>
            <person name="Zampieri E."/>
            <person name="Henrissat B."/>
            <person name="Lebrun M.H."/>
            <person name="Paolocci F."/>
            <person name="Bonfante P."/>
            <person name="Ottonello S."/>
            <person name="Wincker P."/>
        </authorList>
    </citation>
    <scope>NUCLEOTIDE SEQUENCE [LARGE SCALE GENOMIC DNA]</scope>
    <source>
        <strain evidence="11 12">Mel28</strain>
    </source>
</reference>
<dbReference type="GO" id="GO:0004651">
    <property type="term" value="F:polynucleotide 5'-phosphatase activity"/>
    <property type="evidence" value="ECO:0007669"/>
    <property type="project" value="UniProtKB-UniRule"/>
</dbReference>
<dbReference type="AlphaFoldDB" id="D5GFZ4"/>
<evidence type="ECO:0000256" key="8">
    <source>
        <dbReference type="RuleBase" id="RU367053"/>
    </source>
</evidence>
<organism evidence="11 12">
    <name type="scientific">Tuber melanosporum (strain Mel28)</name>
    <name type="common">Perigord black truffle</name>
    <dbReference type="NCBI Taxonomy" id="656061"/>
    <lineage>
        <taxon>Eukaryota</taxon>
        <taxon>Fungi</taxon>
        <taxon>Dikarya</taxon>
        <taxon>Ascomycota</taxon>
        <taxon>Pezizomycotina</taxon>
        <taxon>Pezizomycetes</taxon>
        <taxon>Pezizales</taxon>
        <taxon>Tuberaceae</taxon>
        <taxon>Tuber</taxon>
    </lineage>
</organism>
<dbReference type="InterPro" id="IPR040343">
    <property type="entry name" value="Cet1/Ctl1"/>
</dbReference>
<dbReference type="GO" id="GO:0031533">
    <property type="term" value="C:mRNA capping enzyme complex"/>
    <property type="evidence" value="ECO:0007669"/>
    <property type="project" value="UniProtKB-UniRule"/>
</dbReference>
<proteinExistence type="inferred from homology"/>
<dbReference type="InParanoid" id="D5GFZ4"/>
<gene>
    <name evidence="11" type="ORF">GSTUM_00001944001</name>
</gene>
<comment type="catalytic activity">
    <reaction evidence="7">
        <text>a 5'-end triphospho-ribonucleoside in mRNA + H2O = a 5'-end diphospho-ribonucleoside in mRNA + phosphate + H(+)</text>
        <dbReference type="Rhea" id="RHEA:67004"/>
        <dbReference type="Rhea" id="RHEA-COMP:17164"/>
        <dbReference type="Rhea" id="RHEA-COMP:17165"/>
        <dbReference type="ChEBI" id="CHEBI:15377"/>
        <dbReference type="ChEBI" id="CHEBI:15378"/>
        <dbReference type="ChEBI" id="CHEBI:43474"/>
        <dbReference type="ChEBI" id="CHEBI:167616"/>
        <dbReference type="ChEBI" id="CHEBI:167618"/>
        <dbReference type="EC" id="3.6.1.74"/>
    </reaction>
    <physiologicalReaction direction="left-to-right" evidence="7">
        <dbReference type="Rhea" id="RHEA:67005"/>
    </physiologicalReaction>
</comment>
<comment type="similarity">
    <text evidence="3 8">Belongs to the fungal TPase family.</text>
</comment>
<feature type="compositionally biased region" description="Low complexity" evidence="9">
    <location>
        <begin position="154"/>
        <end position="165"/>
    </location>
</feature>
<evidence type="ECO:0000256" key="6">
    <source>
        <dbReference type="ARBA" id="ARBA00023242"/>
    </source>
</evidence>
<comment type="subcellular location">
    <subcellularLocation>
        <location evidence="2 8">Nucleus</location>
    </subcellularLocation>
</comment>
<dbReference type="InterPro" id="IPR033469">
    <property type="entry name" value="CYTH-like_dom_sf"/>
</dbReference>
<comment type="function">
    <text evidence="8">First step of mRNA capping. Converts the 5'-triphosphate end of a nascent mRNA chain into a diphosphate end.</text>
</comment>
<feature type="compositionally biased region" description="Low complexity" evidence="9">
    <location>
        <begin position="106"/>
        <end position="122"/>
    </location>
</feature>
<dbReference type="Pfam" id="PF02940">
    <property type="entry name" value="mRNA_triPase"/>
    <property type="match status" value="1"/>
</dbReference>
<dbReference type="PANTHER" id="PTHR28118">
    <property type="entry name" value="POLYNUCLEOTIDE 5'-TRIPHOSPHATASE-RELATED"/>
    <property type="match status" value="1"/>
</dbReference>
<evidence type="ECO:0000256" key="9">
    <source>
        <dbReference type="SAM" id="MobiDB-lite"/>
    </source>
</evidence>
<dbReference type="GO" id="GO:0006370">
    <property type="term" value="P:7-methylguanosine mRNA capping"/>
    <property type="evidence" value="ECO:0007669"/>
    <property type="project" value="UniProtKB-UniRule"/>
</dbReference>
<feature type="domain" description="mRNA triphosphatase Cet1-like" evidence="10">
    <location>
        <begin position="254"/>
        <end position="495"/>
    </location>
</feature>
<dbReference type="Proteomes" id="UP000006911">
    <property type="component" value="Unassembled WGS sequence"/>
</dbReference>
<evidence type="ECO:0000256" key="5">
    <source>
        <dbReference type="ARBA" id="ARBA00022801"/>
    </source>
</evidence>